<dbReference type="InterPro" id="IPR005471">
    <property type="entry name" value="Tscrpt_reg_IclR_N"/>
</dbReference>
<proteinExistence type="predicted"/>
<name>A0ABR7Z4N8_9PSED</name>
<dbReference type="InterPro" id="IPR036390">
    <property type="entry name" value="WH_DNA-bd_sf"/>
</dbReference>
<dbReference type="Proteomes" id="UP000805841">
    <property type="component" value="Unassembled WGS sequence"/>
</dbReference>
<feature type="region of interest" description="Disordered" evidence="4">
    <location>
        <begin position="1"/>
        <end position="21"/>
    </location>
</feature>
<reference evidence="7 8" key="1">
    <citation type="journal article" date="2020" name="Insects">
        <title>Bacteria Belonging to Pseudomonas typographi sp. nov. from the Bark Beetle Ips typographus Have Genomic Potential to Aid in the Host Ecology.</title>
        <authorList>
            <person name="Peral-Aranega E."/>
            <person name="Saati-Santamaria Z."/>
            <person name="Kolarik M."/>
            <person name="Rivas R."/>
            <person name="Garcia-Fraile P."/>
        </authorList>
    </citation>
    <scope>NUCLEOTIDE SEQUENCE [LARGE SCALE GENOMIC DNA]</scope>
    <source>
        <strain evidence="7 8">CA3A</strain>
    </source>
</reference>
<evidence type="ECO:0000256" key="1">
    <source>
        <dbReference type="ARBA" id="ARBA00023015"/>
    </source>
</evidence>
<dbReference type="Gene3D" id="3.30.450.40">
    <property type="match status" value="1"/>
</dbReference>
<evidence type="ECO:0000259" key="5">
    <source>
        <dbReference type="PROSITE" id="PS51077"/>
    </source>
</evidence>
<dbReference type="SMART" id="SM00346">
    <property type="entry name" value="HTH_ICLR"/>
    <property type="match status" value="1"/>
</dbReference>
<dbReference type="Pfam" id="PF09339">
    <property type="entry name" value="HTH_IclR"/>
    <property type="match status" value="1"/>
</dbReference>
<dbReference type="InterPro" id="IPR050707">
    <property type="entry name" value="HTH_MetabolicPath_Reg"/>
</dbReference>
<dbReference type="EMBL" id="JAAOCA010000020">
    <property type="protein sequence ID" value="MBD1600318.1"/>
    <property type="molecule type" value="Genomic_DNA"/>
</dbReference>
<evidence type="ECO:0000256" key="4">
    <source>
        <dbReference type="SAM" id="MobiDB-lite"/>
    </source>
</evidence>
<keyword evidence="1" id="KW-0805">Transcription regulation</keyword>
<sequence>MNRTSLERTDSQRPSRGADDGCRTVITRAARVLRTLEQAPNGLTIAQITRASALPRTTVQRLVGSLQAEELVAVRDGRVRLGPALARLAAAAHQDVRERLRPHLEALCRDTGETVDVWVLRDNEAVLVDQVVAQQEVRIVVPLGSRYPLHCTAPGKVFLAEWANADIVALAERPLTGPTPHSITSLQALLADIQGIRRSGIAYDWEEHAEDVCALACAVELGSGQRHAIAIPAPARRFRQHQAAFEAALRQCVAALGGE</sequence>
<dbReference type="RefSeq" id="WP_190422539.1">
    <property type="nucleotide sequence ID" value="NZ_JAAOCA010000020.1"/>
</dbReference>
<dbReference type="InterPro" id="IPR036388">
    <property type="entry name" value="WH-like_DNA-bd_sf"/>
</dbReference>
<evidence type="ECO:0000313" key="8">
    <source>
        <dbReference type="Proteomes" id="UP000805841"/>
    </source>
</evidence>
<feature type="domain" description="IclR-ED" evidence="6">
    <location>
        <begin position="84"/>
        <end position="259"/>
    </location>
</feature>
<keyword evidence="8" id="KW-1185">Reference proteome</keyword>
<gene>
    <name evidence="7" type="ORF">HAQ05_16595</name>
</gene>
<evidence type="ECO:0000256" key="3">
    <source>
        <dbReference type="ARBA" id="ARBA00023163"/>
    </source>
</evidence>
<dbReference type="PANTHER" id="PTHR30136">
    <property type="entry name" value="HELIX-TURN-HELIX TRANSCRIPTIONAL REGULATOR, ICLR FAMILY"/>
    <property type="match status" value="1"/>
</dbReference>
<dbReference type="SUPFAM" id="SSF46785">
    <property type="entry name" value="Winged helix' DNA-binding domain"/>
    <property type="match status" value="1"/>
</dbReference>
<protein>
    <submittedName>
        <fullName evidence="7">IclR family transcriptional regulator</fullName>
    </submittedName>
</protein>
<dbReference type="SUPFAM" id="SSF55781">
    <property type="entry name" value="GAF domain-like"/>
    <property type="match status" value="1"/>
</dbReference>
<dbReference type="InterPro" id="IPR014757">
    <property type="entry name" value="Tscrpt_reg_IclR_C"/>
</dbReference>
<keyword evidence="3" id="KW-0804">Transcription</keyword>
<dbReference type="PROSITE" id="PS51077">
    <property type="entry name" value="HTH_ICLR"/>
    <property type="match status" value="1"/>
</dbReference>
<keyword evidence="2" id="KW-0238">DNA-binding</keyword>
<comment type="caution">
    <text evidence="7">The sequence shown here is derived from an EMBL/GenBank/DDBJ whole genome shotgun (WGS) entry which is preliminary data.</text>
</comment>
<evidence type="ECO:0000256" key="2">
    <source>
        <dbReference type="ARBA" id="ARBA00023125"/>
    </source>
</evidence>
<dbReference type="Pfam" id="PF01614">
    <property type="entry name" value="IclR_C"/>
    <property type="match status" value="1"/>
</dbReference>
<dbReference type="Gene3D" id="1.10.10.10">
    <property type="entry name" value="Winged helix-like DNA-binding domain superfamily/Winged helix DNA-binding domain"/>
    <property type="match status" value="1"/>
</dbReference>
<feature type="domain" description="HTH iclR-type" evidence="5">
    <location>
        <begin position="23"/>
        <end position="83"/>
    </location>
</feature>
<dbReference type="InterPro" id="IPR029016">
    <property type="entry name" value="GAF-like_dom_sf"/>
</dbReference>
<evidence type="ECO:0000259" key="6">
    <source>
        <dbReference type="PROSITE" id="PS51078"/>
    </source>
</evidence>
<organism evidence="7 8">
    <name type="scientific">Pseudomonas typographi</name>
    <dbReference type="NCBI Taxonomy" id="2715964"/>
    <lineage>
        <taxon>Bacteria</taxon>
        <taxon>Pseudomonadati</taxon>
        <taxon>Pseudomonadota</taxon>
        <taxon>Gammaproteobacteria</taxon>
        <taxon>Pseudomonadales</taxon>
        <taxon>Pseudomonadaceae</taxon>
        <taxon>Pseudomonas</taxon>
    </lineage>
</organism>
<evidence type="ECO:0000313" key="7">
    <source>
        <dbReference type="EMBL" id="MBD1600318.1"/>
    </source>
</evidence>
<dbReference type="PANTHER" id="PTHR30136:SF35">
    <property type="entry name" value="HTH-TYPE TRANSCRIPTIONAL REGULATOR RV1719"/>
    <property type="match status" value="1"/>
</dbReference>
<dbReference type="PROSITE" id="PS51078">
    <property type="entry name" value="ICLR_ED"/>
    <property type="match status" value="1"/>
</dbReference>
<accession>A0ABR7Z4N8</accession>